<comment type="caution">
    <text evidence="2">The sequence shown here is derived from an EMBL/GenBank/DDBJ whole genome shotgun (WGS) entry which is preliminary data.</text>
</comment>
<keyword evidence="3" id="KW-1185">Reference proteome</keyword>
<dbReference type="Proteomes" id="UP000692954">
    <property type="component" value="Unassembled WGS sequence"/>
</dbReference>
<evidence type="ECO:0000313" key="2">
    <source>
        <dbReference type="EMBL" id="CAD8076862.1"/>
    </source>
</evidence>
<accession>A0A8S1ME01</accession>
<organism evidence="2 3">
    <name type="scientific">Paramecium sonneborni</name>
    <dbReference type="NCBI Taxonomy" id="65129"/>
    <lineage>
        <taxon>Eukaryota</taxon>
        <taxon>Sar</taxon>
        <taxon>Alveolata</taxon>
        <taxon>Ciliophora</taxon>
        <taxon>Intramacronucleata</taxon>
        <taxon>Oligohymenophorea</taxon>
        <taxon>Peniculida</taxon>
        <taxon>Parameciidae</taxon>
        <taxon>Paramecium</taxon>
    </lineage>
</organism>
<feature type="coiled-coil region" evidence="1">
    <location>
        <begin position="222"/>
        <end position="253"/>
    </location>
</feature>
<gene>
    <name evidence="2" type="ORF">PSON_ATCC_30995.1.T0350206</name>
</gene>
<sequence>MNIIHFSHVKTESEDLTKLTPSSTKTTQLLYPTQDDIISPIQPKIKIKDSFNEFLDGRINSFQLLQANNCPRLHQQQQIEQYEKLQREKEAKGMVILGPLLRFKHKYKHVKTQSEERINYLKTKIAVLNNLIKSKVVNRKKDNDEKRRRSLQNVGLLKSIVEASENINKKIEQVETYEKMIPQMKTLKTVTISYDNSKMYRKQQLKSKLNSQTSTNPKLFLKTQLQDSSKQFLKELEDINEKKQQNLDRLSRMKLLSDNKLQKTHQYDLYVKEVLTYKDIELYDYLHQQPQQVSYRCHFTNQGEENLNLNQPNPQIKLQQKNKKKLKTLTESNFKQILDVSDTSSLQSAYEIHLDNLYSQTIEVKKQLLKKSMLPKRIRQMIKLDELGKQTLHTSTHKLKH</sequence>
<evidence type="ECO:0000256" key="1">
    <source>
        <dbReference type="SAM" id="Coils"/>
    </source>
</evidence>
<dbReference type="EMBL" id="CAJJDN010000035">
    <property type="protein sequence ID" value="CAD8076862.1"/>
    <property type="molecule type" value="Genomic_DNA"/>
</dbReference>
<protein>
    <submittedName>
        <fullName evidence="2">Uncharacterized protein</fullName>
    </submittedName>
</protein>
<name>A0A8S1ME01_9CILI</name>
<dbReference type="AlphaFoldDB" id="A0A8S1ME01"/>
<dbReference type="OrthoDB" id="303070at2759"/>
<reference evidence="2" key="1">
    <citation type="submission" date="2021-01" db="EMBL/GenBank/DDBJ databases">
        <authorList>
            <consortium name="Genoscope - CEA"/>
            <person name="William W."/>
        </authorList>
    </citation>
    <scope>NUCLEOTIDE SEQUENCE</scope>
</reference>
<keyword evidence="1" id="KW-0175">Coiled coil</keyword>
<proteinExistence type="predicted"/>
<evidence type="ECO:0000313" key="3">
    <source>
        <dbReference type="Proteomes" id="UP000692954"/>
    </source>
</evidence>